<evidence type="ECO:0000313" key="13">
    <source>
        <dbReference type="Proteomes" id="UP000007431"/>
    </source>
</evidence>
<feature type="region of interest" description="Disordered" evidence="10">
    <location>
        <begin position="243"/>
        <end position="279"/>
    </location>
</feature>
<dbReference type="InterPro" id="IPR051334">
    <property type="entry name" value="SRPK"/>
</dbReference>
<accession>D8QAE8</accession>
<dbReference type="Pfam" id="PF00069">
    <property type="entry name" value="Pkinase"/>
    <property type="match status" value="2"/>
</dbReference>
<dbReference type="FunFam" id="1.10.510.10:FF:000409">
    <property type="entry name" value="CMGC/SRPK protein kinase"/>
    <property type="match status" value="1"/>
</dbReference>
<gene>
    <name evidence="12" type="ORF">SCHCODRAFT_82802</name>
</gene>
<evidence type="ECO:0000256" key="8">
    <source>
        <dbReference type="ARBA" id="ARBA00048679"/>
    </source>
</evidence>
<evidence type="ECO:0000256" key="2">
    <source>
        <dbReference type="ARBA" id="ARBA00022527"/>
    </source>
</evidence>
<dbReference type="PANTHER" id="PTHR47634:SF9">
    <property type="entry name" value="PROTEIN KINASE DOMAIN-CONTAINING PROTEIN-RELATED"/>
    <property type="match status" value="1"/>
</dbReference>
<dbReference type="PROSITE" id="PS00108">
    <property type="entry name" value="PROTEIN_KINASE_ST"/>
    <property type="match status" value="1"/>
</dbReference>
<evidence type="ECO:0000259" key="11">
    <source>
        <dbReference type="PROSITE" id="PS50011"/>
    </source>
</evidence>
<dbReference type="SUPFAM" id="SSF56112">
    <property type="entry name" value="Protein kinase-like (PK-like)"/>
    <property type="match status" value="1"/>
</dbReference>
<comment type="catalytic activity">
    <reaction evidence="7">
        <text>L-threonyl-[protein] + ATP = O-phospho-L-threonyl-[protein] + ADP + H(+)</text>
        <dbReference type="Rhea" id="RHEA:46608"/>
        <dbReference type="Rhea" id="RHEA-COMP:11060"/>
        <dbReference type="Rhea" id="RHEA-COMP:11605"/>
        <dbReference type="ChEBI" id="CHEBI:15378"/>
        <dbReference type="ChEBI" id="CHEBI:30013"/>
        <dbReference type="ChEBI" id="CHEBI:30616"/>
        <dbReference type="ChEBI" id="CHEBI:61977"/>
        <dbReference type="ChEBI" id="CHEBI:456216"/>
        <dbReference type="EC" id="2.7.11.1"/>
    </reaction>
</comment>
<dbReference type="CDD" id="cd14136">
    <property type="entry name" value="STKc_SRPK"/>
    <property type="match status" value="1"/>
</dbReference>
<dbReference type="InterPro" id="IPR000719">
    <property type="entry name" value="Prot_kinase_dom"/>
</dbReference>
<evidence type="ECO:0000256" key="1">
    <source>
        <dbReference type="ARBA" id="ARBA00012513"/>
    </source>
</evidence>
<keyword evidence="13" id="KW-1185">Reference proteome</keyword>
<dbReference type="HOGENOM" id="CLU_000288_81_8_1"/>
<feature type="binding site" evidence="9">
    <location>
        <position position="108"/>
    </location>
    <ligand>
        <name>ATP</name>
        <dbReference type="ChEBI" id="CHEBI:30616"/>
    </ligand>
</feature>
<proteinExistence type="predicted"/>
<dbReference type="InterPro" id="IPR011009">
    <property type="entry name" value="Kinase-like_dom_sf"/>
</dbReference>
<comment type="catalytic activity">
    <reaction evidence="8">
        <text>L-seryl-[protein] + ATP = O-phospho-L-seryl-[protein] + ADP + H(+)</text>
        <dbReference type="Rhea" id="RHEA:17989"/>
        <dbReference type="Rhea" id="RHEA-COMP:9863"/>
        <dbReference type="Rhea" id="RHEA-COMP:11604"/>
        <dbReference type="ChEBI" id="CHEBI:15378"/>
        <dbReference type="ChEBI" id="CHEBI:29999"/>
        <dbReference type="ChEBI" id="CHEBI:30616"/>
        <dbReference type="ChEBI" id="CHEBI:83421"/>
        <dbReference type="ChEBI" id="CHEBI:456216"/>
        <dbReference type="EC" id="2.7.11.1"/>
    </reaction>
</comment>
<dbReference type="STRING" id="578458.D8QAE8"/>
<organism evidence="13">
    <name type="scientific">Schizophyllum commune (strain H4-8 / FGSC 9210)</name>
    <name type="common">Split gill fungus</name>
    <dbReference type="NCBI Taxonomy" id="578458"/>
    <lineage>
        <taxon>Eukaryota</taxon>
        <taxon>Fungi</taxon>
        <taxon>Dikarya</taxon>
        <taxon>Basidiomycota</taxon>
        <taxon>Agaricomycotina</taxon>
        <taxon>Agaricomycetes</taxon>
        <taxon>Agaricomycetidae</taxon>
        <taxon>Agaricales</taxon>
        <taxon>Schizophyllaceae</taxon>
        <taxon>Schizophyllum</taxon>
    </lineage>
</organism>
<keyword evidence="4 9" id="KW-0547">Nucleotide-binding</keyword>
<evidence type="ECO:0000256" key="6">
    <source>
        <dbReference type="ARBA" id="ARBA00022840"/>
    </source>
</evidence>
<dbReference type="FunCoup" id="D8QAE8">
    <property type="interactions" value="295"/>
</dbReference>
<protein>
    <recommendedName>
        <fullName evidence="1">non-specific serine/threonine protein kinase</fullName>
        <ecNumber evidence="1">2.7.11.1</ecNumber>
    </recommendedName>
</protein>
<evidence type="ECO:0000256" key="5">
    <source>
        <dbReference type="ARBA" id="ARBA00022777"/>
    </source>
</evidence>
<dbReference type="EMBL" id="GL377308">
    <property type="protein sequence ID" value="EFI95826.1"/>
    <property type="molecule type" value="Genomic_DNA"/>
</dbReference>
<dbReference type="InterPro" id="IPR017441">
    <property type="entry name" value="Protein_kinase_ATP_BS"/>
</dbReference>
<dbReference type="Proteomes" id="UP000007431">
    <property type="component" value="Unassembled WGS sequence"/>
</dbReference>
<dbReference type="GO" id="GO:0005737">
    <property type="term" value="C:cytoplasm"/>
    <property type="evidence" value="ECO:0007669"/>
    <property type="project" value="TreeGrafter"/>
</dbReference>
<dbReference type="Gene3D" id="1.10.510.10">
    <property type="entry name" value="Transferase(Phosphotransferase) domain 1"/>
    <property type="match status" value="1"/>
</dbReference>
<feature type="region of interest" description="Disordered" evidence="10">
    <location>
        <begin position="321"/>
        <end position="378"/>
    </location>
</feature>
<evidence type="ECO:0000313" key="12">
    <source>
        <dbReference type="EMBL" id="EFI95826.1"/>
    </source>
</evidence>
<feature type="compositionally biased region" description="Polar residues" evidence="10">
    <location>
        <begin position="339"/>
        <end position="350"/>
    </location>
</feature>
<dbReference type="FunFam" id="3.30.200.20:FF:000076">
    <property type="entry name" value="CMGC/SRPK protein kinase"/>
    <property type="match status" value="1"/>
</dbReference>
<dbReference type="InterPro" id="IPR008271">
    <property type="entry name" value="Ser/Thr_kinase_AS"/>
</dbReference>
<dbReference type="PANTHER" id="PTHR47634">
    <property type="entry name" value="PROTEIN KINASE DOMAIN-CONTAINING PROTEIN-RELATED"/>
    <property type="match status" value="1"/>
</dbReference>
<evidence type="ECO:0000256" key="7">
    <source>
        <dbReference type="ARBA" id="ARBA00047899"/>
    </source>
</evidence>
<dbReference type="PROSITE" id="PS50011">
    <property type="entry name" value="PROTEIN_KINASE_DOM"/>
    <property type="match status" value="1"/>
</dbReference>
<dbReference type="SMART" id="SM00220">
    <property type="entry name" value="S_TKc"/>
    <property type="match status" value="1"/>
</dbReference>
<dbReference type="OMA" id="HEGQRPP"/>
<name>D8QAE8_SCHCM</name>
<dbReference type="GO" id="GO:0000245">
    <property type="term" value="P:spliceosomal complex assembly"/>
    <property type="evidence" value="ECO:0007669"/>
    <property type="project" value="TreeGrafter"/>
</dbReference>
<dbReference type="VEuPathDB" id="FungiDB:SCHCODRAFT_02334750"/>
<dbReference type="PROSITE" id="PS00107">
    <property type="entry name" value="PROTEIN_KINASE_ATP"/>
    <property type="match status" value="1"/>
</dbReference>
<dbReference type="AlphaFoldDB" id="D8QAE8"/>
<dbReference type="VEuPathDB" id="FungiDB:SCHCODRAFT_02630675"/>
<dbReference type="EC" id="2.7.11.1" evidence="1"/>
<keyword evidence="5" id="KW-0418">Kinase</keyword>
<dbReference type="GO" id="GO:0004674">
    <property type="term" value="F:protein serine/threonine kinase activity"/>
    <property type="evidence" value="ECO:0007669"/>
    <property type="project" value="UniProtKB-KW"/>
</dbReference>
<feature type="compositionally biased region" description="Basic and acidic residues" evidence="10">
    <location>
        <begin position="321"/>
        <end position="336"/>
    </location>
</feature>
<dbReference type="Gene3D" id="3.30.200.20">
    <property type="entry name" value="Phosphorylase Kinase, domain 1"/>
    <property type="match status" value="1"/>
</dbReference>
<dbReference type="eggNOG" id="KOG1290">
    <property type="taxonomic scope" value="Eukaryota"/>
</dbReference>
<keyword evidence="2" id="KW-0723">Serine/threonine-protein kinase</keyword>
<feature type="domain" description="Protein kinase" evidence="11">
    <location>
        <begin position="79"/>
        <end position="549"/>
    </location>
</feature>
<evidence type="ECO:0000256" key="3">
    <source>
        <dbReference type="ARBA" id="ARBA00022679"/>
    </source>
</evidence>
<dbReference type="GO" id="GO:0050684">
    <property type="term" value="P:regulation of mRNA processing"/>
    <property type="evidence" value="ECO:0007669"/>
    <property type="project" value="TreeGrafter"/>
</dbReference>
<evidence type="ECO:0000256" key="4">
    <source>
        <dbReference type="ARBA" id="ARBA00022741"/>
    </source>
</evidence>
<keyword evidence="3" id="KW-0808">Transferase</keyword>
<reference evidence="12 13" key="1">
    <citation type="journal article" date="2010" name="Nat. Biotechnol.">
        <title>Genome sequence of the model mushroom Schizophyllum commune.</title>
        <authorList>
            <person name="Ohm R.A."/>
            <person name="de Jong J.F."/>
            <person name="Lugones L.G."/>
            <person name="Aerts A."/>
            <person name="Kothe E."/>
            <person name="Stajich J.E."/>
            <person name="de Vries R.P."/>
            <person name="Record E."/>
            <person name="Levasseur A."/>
            <person name="Baker S.E."/>
            <person name="Bartholomew K.A."/>
            <person name="Coutinho P.M."/>
            <person name="Erdmann S."/>
            <person name="Fowler T.J."/>
            <person name="Gathman A.C."/>
            <person name="Lombard V."/>
            <person name="Henrissat B."/>
            <person name="Knabe N."/>
            <person name="Kuees U."/>
            <person name="Lilly W.W."/>
            <person name="Lindquist E."/>
            <person name="Lucas S."/>
            <person name="Magnuson J.K."/>
            <person name="Piumi F."/>
            <person name="Raudaskoski M."/>
            <person name="Salamov A."/>
            <person name="Schmutz J."/>
            <person name="Schwarze F.W.M.R."/>
            <person name="vanKuyk P.A."/>
            <person name="Horton J.S."/>
            <person name="Grigoriev I.V."/>
            <person name="Woesten H.A.B."/>
        </authorList>
    </citation>
    <scope>NUCLEOTIDE SEQUENCE [LARGE SCALE GENOMIC DNA]</scope>
    <source>
        <strain evidence="13">H4-8 / FGSC 9210</strain>
    </source>
</reference>
<evidence type="ECO:0000256" key="10">
    <source>
        <dbReference type="SAM" id="MobiDB-lite"/>
    </source>
</evidence>
<dbReference type="GO" id="GO:0005634">
    <property type="term" value="C:nucleus"/>
    <property type="evidence" value="ECO:0007669"/>
    <property type="project" value="TreeGrafter"/>
</dbReference>
<dbReference type="InParanoid" id="D8QAE8"/>
<evidence type="ECO:0000256" key="9">
    <source>
        <dbReference type="PROSITE-ProRule" id="PRU10141"/>
    </source>
</evidence>
<dbReference type="GO" id="GO:0005524">
    <property type="term" value="F:ATP binding"/>
    <property type="evidence" value="ECO:0007669"/>
    <property type="project" value="UniProtKB-UniRule"/>
</dbReference>
<keyword evidence="6 9" id="KW-0067">ATP-binding</keyword>
<sequence>MYILITLRKVASYGQRTTESSFASLMVQNQIVRTRQEAVEFSDEESSNCEAADEEELSDYCQGGYHPVYIGDTFSNGRYIVVRKLGWGHFSTVWLAKDTQTNRHVALKIVKSANRYTETALDEIRLLQRIISSKTPPEPGHPSPADTHPGRSHVIGFLDHFRHEGPNGTHVCMVFEVLGENLLGLIRRYENKGVPMHLVKQIAKQVLLGLDYMHKYCGVIHTDIKPENVLVAIDDVEAVIEAESAPPPESASSSSDTPRSKLVGVPPSKGRGGNQTPRVQSAYITGSQPLASPGSSSSLNSMWDPATIDKLGFGMTRISKEDEERVVKQRSDEMKDMMSSVSLNGDSSTSRSEHAHAHPHSPTHAPGDATMGSPTPSATLAIPETITVKIADLGNATWVDHHFTDDIQTRQYRCPEVIIGAKWGPSADVWSVACLIFELITGGDYLFDPSSGNKYSKDDDHLAQIMELMGDMPKSLALAGRYSSEFFNRRGQLRHISKLRYWPLPSVLHEKYLFPRAEADKLADFLQGMLNLYPDRRASAGELARHPWLDGVVTKGELEVAARAKQMEEGKENRCTSDALKPVEEG</sequence>